<dbReference type="EMBL" id="VFIY01000010">
    <property type="protein sequence ID" value="TPD59884.1"/>
    <property type="molecule type" value="Genomic_DNA"/>
</dbReference>
<dbReference type="AlphaFoldDB" id="A0A501PIX6"/>
<evidence type="ECO:0000313" key="3">
    <source>
        <dbReference type="Proteomes" id="UP000319148"/>
    </source>
</evidence>
<dbReference type="Gene3D" id="3.10.20.30">
    <property type="match status" value="1"/>
</dbReference>
<dbReference type="OrthoDB" id="7858822at2"/>
<dbReference type="SUPFAM" id="SSF54292">
    <property type="entry name" value="2Fe-2S ferredoxin-like"/>
    <property type="match status" value="1"/>
</dbReference>
<comment type="caution">
    <text evidence="2">The sequence shown here is derived from an EMBL/GenBank/DDBJ whole genome shotgun (WGS) entry which is preliminary data.</text>
</comment>
<dbReference type="InterPro" id="IPR012675">
    <property type="entry name" value="Beta-grasp_dom_sf"/>
</dbReference>
<dbReference type="Proteomes" id="UP000319148">
    <property type="component" value="Unassembled WGS sequence"/>
</dbReference>
<keyword evidence="3" id="KW-1185">Reference proteome</keyword>
<dbReference type="InterPro" id="IPR006058">
    <property type="entry name" value="2Fe2S_fd_BS"/>
</dbReference>
<evidence type="ECO:0000313" key="2">
    <source>
        <dbReference type="EMBL" id="TPD59884.1"/>
    </source>
</evidence>
<evidence type="ECO:0000259" key="1">
    <source>
        <dbReference type="PROSITE" id="PS51085"/>
    </source>
</evidence>
<name>A0A501PIX6_9PROT</name>
<reference evidence="3" key="1">
    <citation type="submission" date="2019-06" db="EMBL/GenBank/DDBJ databases">
        <title>The complete genome of Emcibacter congregatus ZYLT.</title>
        <authorList>
            <person name="Zhao Z."/>
        </authorList>
    </citation>
    <scope>NUCLEOTIDE SEQUENCE [LARGE SCALE GENOMIC DNA]</scope>
    <source>
        <strain evidence="3">MCCC 1A06723</strain>
    </source>
</reference>
<dbReference type="PROSITE" id="PS51085">
    <property type="entry name" value="2FE2S_FER_2"/>
    <property type="match status" value="1"/>
</dbReference>
<dbReference type="PROSITE" id="PS00197">
    <property type="entry name" value="2FE2S_FER_1"/>
    <property type="match status" value="1"/>
</dbReference>
<dbReference type="CDD" id="cd00207">
    <property type="entry name" value="fer2"/>
    <property type="match status" value="1"/>
</dbReference>
<dbReference type="Pfam" id="PF00111">
    <property type="entry name" value="Fer2"/>
    <property type="match status" value="1"/>
</dbReference>
<feature type="domain" description="2Fe-2S ferredoxin-type" evidence="1">
    <location>
        <begin position="6"/>
        <end position="97"/>
    </location>
</feature>
<dbReference type="GO" id="GO:0051537">
    <property type="term" value="F:2 iron, 2 sulfur cluster binding"/>
    <property type="evidence" value="ECO:0007669"/>
    <property type="project" value="InterPro"/>
</dbReference>
<organism evidence="2 3">
    <name type="scientific">Emcibacter nanhaiensis</name>
    <dbReference type="NCBI Taxonomy" id="1505037"/>
    <lineage>
        <taxon>Bacteria</taxon>
        <taxon>Pseudomonadati</taxon>
        <taxon>Pseudomonadota</taxon>
        <taxon>Alphaproteobacteria</taxon>
        <taxon>Emcibacterales</taxon>
        <taxon>Emcibacteraceae</taxon>
        <taxon>Emcibacter</taxon>
    </lineage>
</organism>
<protein>
    <submittedName>
        <fullName evidence="2">2Fe-2S iron-sulfur cluster binding domain-containing protein</fullName>
    </submittedName>
</protein>
<sequence length="107" mass="11681">MASDSHVIRVEDSGEAFECREEESLLSAASRTGRRIILAGCRNGGCGVCKIRVLQGQYRTGKMSKAHVSDCEGEEGYALACRTLPTTSLKIEVCRRADKPVTSWSDK</sequence>
<accession>A0A501PIX6</accession>
<dbReference type="InterPro" id="IPR001041">
    <property type="entry name" value="2Fe-2S_ferredoxin-type"/>
</dbReference>
<dbReference type="InterPro" id="IPR036010">
    <property type="entry name" value="2Fe-2S_ferredoxin-like_sf"/>
</dbReference>
<dbReference type="RefSeq" id="WP_139940855.1">
    <property type="nucleotide sequence ID" value="NZ_JBHSYP010000006.1"/>
</dbReference>
<proteinExistence type="predicted"/>
<gene>
    <name evidence="2" type="ORF">FIV46_10410</name>
</gene>